<proteinExistence type="predicted"/>
<name>A0A3G4ZQE9_9VIRU</name>
<accession>A0A3G4ZQE9</accession>
<organism evidence="1">
    <name type="scientific">Barrevirus sp</name>
    <dbReference type="NCBI Taxonomy" id="2487763"/>
    <lineage>
        <taxon>Viruses</taxon>
        <taxon>Varidnaviria</taxon>
        <taxon>Bamfordvirae</taxon>
        <taxon>Nucleocytoviricota</taxon>
        <taxon>Megaviricetes</taxon>
        <taxon>Imitervirales</taxon>
        <taxon>Mimiviridae</taxon>
        <taxon>Klosneuvirinae</taxon>
    </lineage>
</organism>
<dbReference type="EMBL" id="MK072010">
    <property type="protein sequence ID" value="AYV77130.1"/>
    <property type="molecule type" value="Genomic_DNA"/>
</dbReference>
<dbReference type="Gene3D" id="3.40.50.720">
    <property type="entry name" value="NAD(P)-binding Rossmann-like Domain"/>
    <property type="match status" value="1"/>
</dbReference>
<evidence type="ECO:0000313" key="1">
    <source>
        <dbReference type="EMBL" id="AYV77130.1"/>
    </source>
</evidence>
<sequence length="91" mass="10537">MSKKKVVGLLNFTNPGSITHNEILEMVREIYDPTFTWQNFTLEEQNQILLSGRSNNLLNTDKLQKLYPNVLPIKEAVRKVIEAMAHNKQKL</sequence>
<gene>
    <name evidence="1" type="ORF">Barrevirus13_19</name>
</gene>
<reference evidence="1" key="1">
    <citation type="submission" date="2018-10" db="EMBL/GenBank/DDBJ databases">
        <title>Hidden diversity of soil giant viruses.</title>
        <authorList>
            <person name="Schulz F."/>
            <person name="Alteio L."/>
            <person name="Goudeau D."/>
            <person name="Ryan E.M."/>
            <person name="Malmstrom R.R."/>
            <person name="Blanchard J."/>
            <person name="Woyke T."/>
        </authorList>
    </citation>
    <scope>NUCLEOTIDE SEQUENCE</scope>
    <source>
        <strain evidence="1">BAV1</strain>
    </source>
</reference>
<protein>
    <submittedName>
        <fullName evidence="1">dTDP-4-dehydrorhamnose reductase</fullName>
    </submittedName>
</protein>